<feature type="transmembrane region" description="Helical" evidence="7">
    <location>
        <begin position="35"/>
        <end position="53"/>
    </location>
</feature>
<keyword evidence="3 7" id="KW-0812">Transmembrane</keyword>
<feature type="transmembrane region" description="Helical" evidence="7">
    <location>
        <begin position="73"/>
        <end position="93"/>
    </location>
</feature>
<dbReference type="InterPro" id="IPR019184">
    <property type="entry name" value="Uncharacterised_TM-17"/>
</dbReference>
<evidence type="ECO:0000313" key="8">
    <source>
        <dbReference type="EMBL" id="CBY34239.1"/>
    </source>
</evidence>
<dbReference type="Pfam" id="PF09799">
    <property type="entry name" value="Transmemb_17"/>
    <property type="match status" value="1"/>
</dbReference>
<organism evidence="8">
    <name type="scientific">Oikopleura dioica</name>
    <name type="common">Tunicate</name>
    <dbReference type="NCBI Taxonomy" id="34765"/>
    <lineage>
        <taxon>Eukaryota</taxon>
        <taxon>Metazoa</taxon>
        <taxon>Chordata</taxon>
        <taxon>Tunicata</taxon>
        <taxon>Appendicularia</taxon>
        <taxon>Copelata</taxon>
        <taxon>Oikopleuridae</taxon>
        <taxon>Oikopleura</taxon>
    </lineage>
</organism>
<gene>
    <name evidence="8" type="ORF">GSOID_T00024252001</name>
</gene>
<feature type="transmembrane region" description="Helical" evidence="7">
    <location>
        <begin position="12"/>
        <end position="29"/>
    </location>
</feature>
<evidence type="ECO:0000256" key="4">
    <source>
        <dbReference type="ARBA" id="ARBA00022989"/>
    </source>
</evidence>
<keyword evidence="5 7" id="KW-0472">Membrane</keyword>
<comment type="subcellular location">
    <subcellularLocation>
        <location evidence="1">Cell projection</location>
        <location evidence="1">Cilium</location>
    </subcellularLocation>
    <subcellularLocation>
        <location evidence="2">Membrane</location>
        <topology evidence="2">Multi-pass membrane protein</topology>
    </subcellularLocation>
</comment>
<proteinExistence type="predicted"/>
<dbReference type="AlphaFoldDB" id="E4YFG5"/>
<sequence length="127" mass="14956">MLELHCRFGKWFLVLFLVFDVFTLGIKTINYHGNYEIVSIVCDWITLICFIGVENLRRRSIQHGNKCCIRSPLIVSFALLPIVILFSIYFYAVQTYVFIFEETMIIIYWIFLFLQTVGSISAFRSFS</sequence>
<evidence type="ECO:0000256" key="2">
    <source>
        <dbReference type="ARBA" id="ARBA00004141"/>
    </source>
</evidence>
<evidence type="ECO:0000256" key="3">
    <source>
        <dbReference type="ARBA" id="ARBA00022692"/>
    </source>
</evidence>
<protein>
    <submittedName>
        <fullName evidence="8">Uncharacterized protein</fullName>
    </submittedName>
</protein>
<dbReference type="Proteomes" id="UP000011014">
    <property type="component" value="Unassembled WGS sequence"/>
</dbReference>
<feature type="transmembrane region" description="Helical" evidence="7">
    <location>
        <begin position="105"/>
        <end position="123"/>
    </location>
</feature>
<name>E4YFG5_OIKDI</name>
<reference evidence="8" key="1">
    <citation type="journal article" date="2010" name="Science">
        <title>Plasticity of animal genome architecture unmasked by rapid evolution of a pelagic tunicate.</title>
        <authorList>
            <person name="Denoeud F."/>
            <person name="Henriet S."/>
            <person name="Mungpakdee S."/>
            <person name="Aury J.M."/>
            <person name="Da Silva C."/>
            <person name="Brinkmann H."/>
            <person name="Mikhaleva J."/>
            <person name="Olsen L.C."/>
            <person name="Jubin C."/>
            <person name="Canestro C."/>
            <person name="Bouquet J.M."/>
            <person name="Danks G."/>
            <person name="Poulain J."/>
            <person name="Campsteijn C."/>
            <person name="Adamski M."/>
            <person name="Cross I."/>
            <person name="Yadetie F."/>
            <person name="Muffato M."/>
            <person name="Louis A."/>
            <person name="Butcher S."/>
            <person name="Tsagkogeorga G."/>
            <person name="Konrad A."/>
            <person name="Singh S."/>
            <person name="Jensen M.F."/>
            <person name="Cong E.H."/>
            <person name="Eikeseth-Otteraa H."/>
            <person name="Noel B."/>
            <person name="Anthouard V."/>
            <person name="Porcel B.M."/>
            <person name="Kachouri-Lafond R."/>
            <person name="Nishino A."/>
            <person name="Ugolini M."/>
            <person name="Chourrout P."/>
            <person name="Nishida H."/>
            <person name="Aasland R."/>
            <person name="Huzurbazar S."/>
            <person name="Westhof E."/>
            <person name="Delsuc F."/>
            <person name="Lehrach H."/>
            <person name="Reinhardt R."/>
            <person name="Weissenbach J."/>
            <person name="Roy S.W."/>
            <person name="Artiguenave F."/>
            <person name="Postlethwait J.H."/>
            <person name="Manak J.R."/>
            <person name="Thompson E.M."/>
            <person name="Jaillon O."/>
            <person name="Du Pasquier L."/>
            <person name="Boudinot P."/>
            <person name="Liberles D.A."/>
            <person name="Volff J.N."/>
            <person name="Philippe H."/>
            <person name="Lenhard B."/>
            <person name="Roest Crollius H."/>
            <person name="Wincker P."/>
            <person name="Chourrout D."/>
        </authorList>
    </citation>
    <scope>NUCLEOTIDE SEQUENCE [LARGE SCALE GENOMIC DNA]</scope>
</reference>
<keyword evidence="4 7" id="KW-1133">Transmembrane helix</keyword>
<dbReference type="GO" id="GO:0005929">
    <property type="term" value="C:cilium"/>
    <property type="evidence" value="ECO:0007669"/>
    <property type="project" value="UniProtKB-SubCell"/>
</dbReference>
<dbReference type="GO" id="GO:0016020">
    <property type="term" value="C:membrane"/>
    <property type="evidence" value="ECO:0007669"/>
    <property type="project" value="UniProtKB-SubCell"/>
</dbReference>
<evidence type="ECO:0000256" key="1">
    <source>
        <dbReference type="ARBA" id="ARBA00004138"/>
    </source>
</evidence>
<evidence type="ECO:0000256" key="7">
    <source>
        <dbReference type="SAM" id="Phobius"/>
    </source>
</evidence>
<evidence type="ECO:0000256" key="5">
    <source>
        <dbReference type="ARBA" id="ARBA00023136"/>
    </source>
</evidence>
<dbReference type="EMBL" id="FN654488">
    <property type="protein sequence ID" value="CBY34239.1"/>
    <property type="molecule type" value="Genomic_DNA"/>
</dbReference>
<accession>E4YFG5</accession>
<keyword evidence="6" id="KW-0966">Cell projection</keyword>
<evidence type="ECO:0000256" key="6">
    <source>
        <dbReference type="ARBA" id="ARBA00023273"/>
    </source>
</evidence>